<comment type="caution">
    <text evidence="2">The sequence shown here is derived from an EMBL/GenBank/DDBJ whole genome shotgun (WGS) entry which is preliminary data.</text>
</comment>
<organism evidence="2">
    <name type="scientific">bioreactor metagenome</name>
    <dbReference type="NCBI Taxonomy" id="1076179"/>
    <lineage>
        <taxon>unclassified sequences</taxon>
        <taxon>metagenomes</taxon>
        <taxon>ecological metagenomes</taxon>
    </lineage>
</organism>
<keyword evidence="1" id="KW-0143">Chaperone</keyword>
<dbReference type="SUPFAM" id="SSF109910">
    <property type="entry name" value="YgfY-like"/>
    <property type="match status" value="1"/>
</dbReference>
<dbReference type="GO" id="GO:0034553">
    <property type="term" value="P:mitochondrial respiratory chain complex II assembly"/>
    <property type="evidence" value="ECO:0007669"/>
    <property type="project" value="TreeGrafter"/>
</dbReference>
<dbReference type="GO" id="GO:0005739">
    <property type="term" value="C:mitochondrion"/>
    <property type="evidence" value="ECO:0007669"/>
    <property type="project" value="TreeGrafter"/>
</dbReference>
<dbReference type="GO" id="GO:0006121">
    <property type="term" value="P:mitochondrial electron transport, succinate to ubiquinone"/>
    <property type="evidence" value="ECO:0007669"/>
    <property type="project" value="TreeGrafter"/>
</dbReference>
<gene>
    <name evidence="2" type="ORF">SDC9_28828</name>
</gene>
<dbReference type="PANTHER" id="PTHR12469">
    <property type="entry name" value="PROTEIN EMI5 HOMOLOG, MITOCHONDRIAL"/>
    <property type="match status" value="1"/>
</dbReference>
<dbReference type="AlphaFoldDB" id="A0A644UUY9"/>
<dbReference type="InterPro" id="IPR005631">
    <property type="entry name" value="SDH"/>
</dbReference>
<dbReference type="PANTHER" id="PTHR12469:SF2">
    <property type="entry name" value="SUCCINATE DEHYDROGENASE ASSEMBLY FACTOR 2, MITOCHONDRIAL"/>
    <property type="match status" value="1"/>
</dbReference>
<dbReference type="GO" id="GO:0006099">
    <property type="term" value="P:tricarboxylic acid cycle"/>
    <property type="evidence" value="ECO:0007669"/>
    <property type="project" value="TreeGrafter"/>
</dbReference>
<evidence type="ECO:0000256" key="1">
    <source>
        <dbReference type="ARBA" id="ARBA00023186"/>
    </source>
</evidence>
<sequence>MIVETSEARLKRMRMRSWRRGTKEMDLILGPWADEMLASLDEATLTLYDALLEENDQDLYLWVSGALPCPEVYAELLTTIAHFARSRHLNVRA</sequence>
<reference evidence="2" key="1">
    <citation type="submission" date="2019-08" db="EMBL/GenBank/DDBJ databases">
        <authorList>
            <person name="Kucharzyk K."/>
            <person name="Murdoch R.W."/>
            <person name="Higgins S."/>
            <person name="Loffler F."/>
        </authorList>
    </citation>
    <scope>NUCLEOTIDE SEQUENCE</scope>
</reference>
<accession>A0A644UUY9</accession>
<evidence type="ECO:0000313" key="2">
    <source>
        <dbReference type="EMBL" id="MPL82879.1"/>
    </source>
</evidence>
<dbReference type="Gene3D" id="1.10.150.250">
    <property type="entry name" value="Flavinator of succinate dehydrogenase"/>
    <property type="match status" value="1"/>
</dbReference>
<dbReference type="EMBL" id="VSSQ01000168">
    <property type="protein sequence ID" value="MPL82879.1"/>
    <property type="molecule type" value="Genomic_DNA"/>
</dbReference>
<evidence type="ECO:0008006" key="3">
    <source>
        <dbReference type="Google" id="ProtNLM"/>
    </source>
</evidence>
<dbReference type="Pfam" id="PF03937">
    <property type="entry name" value="Sdh5"/>
    <property type="match status" value="1"/>
</dbReference>
<proteinExistence type="predicted"/>
<dbReference type="InterPro" id="IPR036714">
    <property type="entry name" value="SDH_sf"/>
</dbReference>
<protein>
    <recommendedName>
        <fullName evidence="3">FAD assembly factor SdhE</fullName>
    </recommendedName>
</protein>
<name>A0A644UUY9_9ZZZZ</name>